<keyword evidence="2" id="KW-1185">Reference proteome</keyword>
<evidence type="ECO:0000313" key="1">
    <source>
        <dbReference type="EMBL" id="BBU69277.1"/>
    </source>
</evidence>
<sequence length="91" mass="10152">MFLTAIRKQDESFTDRSEVLRSPSEHHVFCQEDSVMVTQDAHGQMCIVIGSQATDEQMIKLAKRVNTDLAALMAFRDTKRESPVGHSKSGA</sequence>
<dbReference type="Proteomes" id="UP000463961">
    <property type="component" value="Chromosome"/>
</dbReference>
<dbReference type="RefSeq" id="WP_162050015.1">
    <property type="nucleotide sequence ID" value="NZ_AP019011.1"/>
</dbReference>
<accession>A0A679I9F1</accession>
<reference evidence="2" key="1">
    <citation type="submission" date="2020-01" db="EMBL/GenBank/DDBJ databases">
        <title>Phosphoaccumulans saitamaens gen. nov., sp. nov., a polyphosphate accumulating bacterium isolated from surface river water.</title>
        <authorList>
            <person name="Watanabe K."/>
            <person name="Suda W."/>
        </authorList>
    </citation>
    <scope>NUCLEOTIDE SEQUENCE [LARGE SCALE GENOMIC DNA]</scope>
    <source>
        <strain evidence="2">ICHIAU1</strain>
    </source>
</reference>
<protein>
    <submittedName>
        <fullName evidence="1">Uncharacterized protein</fullName>
    </submittedName>
</protein>
<dbReference type="EMBL" id="AP022345">
    <property type="protein sequence ID" value="BBU69277.1"/>
    <property type="molecule type" value="Genomic_DNA"/>
</dbReference>
<gene>
    <name evidence="1" type="ORF">ICHIAU1_15600</name>
</gene>
<proteinExistence type="predicted"/>
<dbReference type="AlphaFoldDB" id="A0A679I9F1"/>
<organism evidence="1 2">
    <name type="scientific">Fluviibacter phosphoraccumulans</name>
    <dbReference type="NCBI Taxonomy" id="1751046"/>
    <lineage>
        <taxon>Bacteria</taxon>
        <taxon>Pseudomonadati</taxon>
        <taxon>Pseudomonadota</taxon>
        <taxon>Betaproteobacteria</taxon>
        <taxon>Rhodocyclales</taxon>
        <taxon>Fluviibacteraceae</taxon>
        <taxon>Fluviibacter</taxon>
    </lineage>
</organism>
<name>A0A679I9F1_9RHOO</name>
<evidence type="ECO:0000313" key="2">
    <source>
        <dbReference type="Proteomes" id="UP000463961"/>
    </source>
</evidence>